<feature type="domain" description="Metallo-beta-lactamase" evidence="3">
    <location>
        <begin position="105"/>
        <end position="299"/>
    </location>
</feature>
<proteinExistence type="predicted"/>
<dbReference type="InterPro" id="IPR001279">
    <property type="entry name" value="Metallo-B-lactamas"/>
</dbReference>
<dbReference type="Pfam" id="PF12706">
    <property type="entry name" value="Lactamase_B_2"/>
    <property type="match status" value="1"/>
</dbReference>
<feature type="region of interest" description="Disordered" evidence="1">
    <location>
        <begin position="67"/>
        <end position="95"/>
    </location>
</feature>
<feature type="signal peptide" evidence="2">
    <location>
        <begin position="1"/>
        <end position="22"/>
    </location>
</feature>
<evidence type="ECO:0000259" key="3">
    <source>
        <dbReference type="SMART" id="SM00849"/>
    </source>
</evidence>
<dbReference type="Gene3D" id="3.60.15.10">
    <property type="entry name" value="Ribonuclease Z/Hydroxyacylglutathione hydrolase-like"/>
    <property type="match status" value="1"/>
</dbReference>
<dbReference type="PANTHER" id="PTHR15032">
    <property type="entry name" value="N-ACYL-PHOSPHATIDYLETHANOLAMINE-HYDROLYZING PHOSPHOLIPASE D"/>
    <property type="match status" value="1"/>
</dbReference>
<keyword evidence="2" id="KW-0732">Signal</keyword>
<dbReference type="RefSeq" id="WP_051757459.1">
    <property type="nucleotide sequence ID" value="NZ_JOIJ01000002.1"/>
</dbReference>
<evidence type="ECO:0000313" key="5">
    <source>
        <dbReference type="Proteomes" id="UP000317303"/>
    </source>
</evidence>
<feature type="compositionally biased region" description="Pro residues" evidence="1">
    <location>
        <begin position="78"/>
        <end position="88"/>
    </location>
</feature>
<comment type="caution">
    <text evidence="4">The sequence shown here is derived from an EMBL/GenBank/DDBJ whole genome shotgun (WGS) entry which is preliminary data.</text>
</comment>
<organism evidence="4 5">
    <name type="scientific">Prauserella rugosa</name>
    <dbReference type="NCBI Taxonomy" id="43354"/>
    <lineage>
        <taxon>Bacteria</taxon>
        <taxon>Bacillati</taxon>
        <taxon>Actinomycetota</taxon>
        <taxon>Actinomycetes</taxon>
        <taxon>Pseudonocardiales</taxon>
        <taxon>Pseudonocardiaceae</taxon>
        <taxon>Prauserella</taxon>
    </lineage>
</organism>
<dbReference type="AlphaFoldDB" id="A0A660CCH0"/>
<accession>A0A660CCH0</accession>
<evidence type="ECO:0000256" key="2">
    <source>
        <dbReference type="SAM" id="SignalP"/>
    </source>
</evidence>
<evidence type="ECO:0000256" key="1">
    <source>
        <dbReference type="SAM" id="MobiDB-lite"/>
    </source>
</evidence>
<sequence>MSKFARPVVTALAAGAALAAAADVLPSLGGRPARYPSSPQFRDGRFRNATALNWVPPGSVSEAAKDMLSGRRRRRPNGPVPSCPPPSRPEPRAAQADGLRVTWFGHASTLVELDGARLLVDPMWSDRASPSRVVGPRRLFALPHGLGDLPQVDAIILSHDHYDHLDRDTVRELARRQNAPFLVPLGVSAHLRRWGVPAERIIELDWHDATHIAGLRIVATPGRHFSGRAFVRNNTLWASWVLTGASHRLFYSGDTGYFDGFARIGTEYGPFDATLMQLGAYAPSWPDVHMTPEDAVAAHLDVGGGTLVPVHWGTFDLGPHGWSDPVDRARKEAAARGVHLVVPKPGERVDLADPPELDPWWEPLA</sequence>
<protein>
    <submittedName>
        <fullName evidence="4">L-ascorbate metabolism protein UlaG (Beta-lactamase superfamily)</fullName>
    </submittedName>
</protein>
<keyword evidence="5" id="KW-1185">Reference proteome</keyword>
<dbReference type="SMART" id="SM00849">
    <property type="entry name" value="Lactamase_B"/>
    <property type="match status" value="1"/>
</dbReference>
<dbReference type="Proteomes" id="UP000317303">
    <property type="component" value="Unassembled WGS sequence"/>
</dbReference>
<dbReference type="SUPFAM" id="SSF56281">
    <property type="entry name" value="Metallo-hydrolase/oxidoreductase"/>
    <property type="match status" value="1"/>
</dbReference>
<dbReference type="EMBL" id="VLJV01000001">
    <property type="protein sequence ID" value="TWH19597.1"/>
    <property type="molecule type" value="Genomic_DNA"/>
</dbReference>
<gene>
    <name evidence="4" type="ORF">JD82_01425</name>
</gene>
<dbReference type="PANTHER" id="PTHR15032:SF4">
    <property type="entry name" value="N-ACYL-PHOSPHATIDYLETHANOLAMINE-HYDROLYZING PHOSPHOLIPASE D"/>
    <property type="match status" value="1"/>
</dbReference>
<dbReference type="InterPro" id="IPR036866">
    <property type="entry name" value="RibonucZ/Hydroxyglut_hydro"/>
</dbReference>
<reference evidence="4 5" key="1">
    <citation type="submission" date="2019-07" db="EMBL/GenBank/DDBJ databases">
        <title>R&amp;d 2014.</title>
        <authorList>
            <person name="Klenk H.-P."/>
        </authorList>
    </citation>
    <scope>NUCLEOTIDE SEQUENCE [LARGE SCALE GENOMIC DNA]</scope>
    <source>
        <strain evidence="4 5">DSM 43194</strain>
    </source>
</reference>
<name>A0A660CCH0_9PSEU</name>
<dbReference type="GO" id="GO:0005737">
    <property type="term" value="C:cytoplasm"/>
    <property type="evidence" value="ECO:0007669"/>
    <property type="project" value="TreeGrafter"/>
</dbReference>
<evidence type="ECO:0000313" key="4">
    <source>
        <dbReference type="EMBL" id="TWH19597.1"/>
    </source>
</evidence>
<feature type="chain" id="PRO_5024798135" evidence="2">
    <location>
        <begin position="23"/>
        <end position="365"/>
    </location>
</feature>